<dbReference type="GO" id="GO:0140662">
    <property type="term" value="F:ATP-dependent protein folding chaperone"/>
    <property type="evidence" value="ECO:0007669"/>
    <property type="project" value="InterPro"/>
</dbReference>
<dbReference type="Proteomes" id="UP000012045">
    <property type="component" value="Unassembled WGS sequence"/>
</dbReference>
<dbReference type="Pfam" id="PF00012">
    <property type="entry name" value="HSP70"/>
    <property type="match status" value="1"/>
</dbReference>
<evidence type="ECO:0000256" key="2">
    <source>
        <dbReference type="ARBA" id="ARBA00022840"/>
    </source>
</evidence>
<gene>
    <name evidence="3" type="ORF">BcDW1_8160</name>
</gene>
<evidence type="ECO:0000313" key="4">
    <source>
        <dbReference type="Proteomes" id="UP000012045"/>
    </source>
</evidence>
<name>M7TQ43_BOTF1</name>
<dbReference type="OrthoDB" id="2963168at2759"/>
<dbReference type="Gene3D" id="3.30.420.40">
    <property type="match status" value="1"/>
</dbReference>
<dbReference type="AlphaFoldDB" id="M7TQ43"/>
<dbReference type="SUPFAM" id="SSF53067">
    <property type="entry name" value="Actin-like ATPase domain"/>
    <property type="match status" value="2"/>
</dbReference>
<sequence>MDLRSLGNSLNSIAARSNNHKIIIGIDYGTTFSGVSYVTSDKDGIEDITIMSPWPGDPHVSWKTPTRIAYSQENSSLKNNKWGFEVNPKMISYSWTKLLLDKNAATKEHDDPSLTGMEGSGMLPLPPFRDAAGVCEDFLREVYIHVSNKLRQQMSDLTFENTPMECWVTLPAVWSEEAKDATLNAAKNAGFGNRPGDEVYTIAEPEAAAIATLKEFAKSDAMNQITPNENILICDCGGGTVDITTYKITQVQPYLSFDELCVGIGGKCGSTQIDRNLHIMLSQRFGAAFDDLTFGQKGPGSRFMAAFEALKRDFGRNDEREIGELGPLNLNVVDSAYFDEEDRLVLLSHQDMRALFDPVITEITRLVEQQVKAAKDTQNAKINGDEITKDTFRVVDSGTEYTPHENKILKSTLYACVSEEPPEYLSDPGIERVGEIQSNLGKSFNFGNNIQTQFNHRLGRQVQRITFQQQIVFGNKGDNLTFKCLIGGKEICKSAMNFDR</sequence>
<dbReference type="HOGENOM" id="CLU_009958_6_5_1"/>
<keyword evidence="1" id="KW-0547">Nucleotide-binding</keyword>
<dbReference type="PANTHER" id="PTHR14187">
    <property type="entry name" value="ALPHA KINASE/ELONGATION FACTOR 2 KINASE"/>
    <property type="match status" value="1"/>
</dbReference>
<dbReference type="InterPro" id="IPR013126">
    <property type="entry name" value="Hsp_70_fam"/>
</dbReference>
<protein>
    <submittedName>
        <fullName evidence="3">Putative hsp70 family protein</fullName>
    </submittedName>
</protein>
<dbReference type="GO" id="GO:0005524">
    <property type="term" value="F:ATP binding"/>
    <property type="evidence" value="ECO:0007669"/>
    <property type="project" value="UniProtKB-KW"/>
</dbReference>
<evidence type="ECO:0000256" key="1">
    <source>
        <dbReference type="ARBA" id="ARBA00022741"/>
    </source>
</evidence>
<proteinExistence type="predicted"/>
<dbReference type="CDD" id="cd10170">
    <property type="entry name" value="ASKHA_NBD_HSP70"/>
    <property type="match status" value="1"/>
</dbReference>
<reference evidence="4" key="1">
    <citation type="journal article" date="2013" name="Genome Announc.">
        <title>Draft genome sequence of Botrytis cinerea BcDW1, inoculum for noble rot of grape berries.</title>
        <authorList>
            <person name="Blanco-Ulate B."/>
            <person name="Allen G."/>
            <person name="Powell A.L."/>
            <person name="Cantu D."/>
        </authorList>
    </citation>
    <scope>NUCLEOTIDE SEQUENCE [LARGE SCALE GENOMIC DNA]</scope>
    <source>
        <strain evidence="4">BcDW1</strain>
    </source>
</reference>
<organism evidence="3 4">
    <name type="scientific">Botryotinia fuckeliana (strain BcDW1)</name>
    <name type="common">Noble rot fungus</name>
    <name type="synonym">Botrytis cinerea</name>
    <dbReference type="NCBI Taxonomy" id="1290391"/>
    <lineage>
        <taxon>Eukaryota</taxon>
        <taxon>Fungi</taxon>
        <taxon>Dikarya</taxon>
        <taxon>Ascomycota</taxon>
        <taxon>Pezizomycotina</taxon>
        <taxon>Leotiomycetes</taxon>
        <taxon>Helotiales</taxon>
        <taxon>Sclerotiniaceae</taxon>
        <taxon>Botrytis</taxon>
    </lineage>
</organism>
<dbReference type="InterPro" id="IPR043129">
    <property type="entry name" value="ATPase_NBD"/>
</dbReference>
<keyword evidence="2" id="KW-0067">ATP-binding</keyword>
<dbReference type="STRING" id="1290391.M7TQ43"/>
<dbReference type="PANTHER" id="PTHR14187:SF81">
    <property type="entry name" value="HSP70 FAMILY PROTEIN (AFU_ORTHOLOGUE AFUA_4G14040)"/>
    <property type="match status" value="1"/>
</dbReference>
<accession>M7TQ43</accession>
<dbReference type="EMBL" id="KB708014">
    <property type="protein sequence ID" value="EMR83224.1"/>
    <property type="molecule type" value="Genomic_DNA"/>
</dbReference>
<evidence type="ECO:0000313" key="3">
    <source>
        <dbReference type="EMBL" id="EMR83224.1"/>
    </source>
</evidence>